<keyword evidence="9" id="KW-0066">ATP synthesis</keyword>
<proteinExistence type="inferred from homology"/>
<dbReference type="Gene3D" id="3.40.1380.10">
    <property type="match status" value="1"/>
</dbReference>
<dbReference type="EMBL" id="CP015959">
    <property type="protein sequence ID" value="QLB64363.1"/>
    <property type="molecule type" value="Genomic_DNA"/>
</dbReference>
<comment type="function">
    <text evidence="1">Produces ATP from ADP in the presence of a proton gradient across the membrane. The gamma chain is believed to be important in regulating ATPase activity and the flow of protons through the CF(0) complex.</text>
</comment>
<keyword evidence="13" id="KW-1185">Reference proteome</keyword>
<reference evidence="11" key="2">
    <citation type="submission" date="2016-06" db="EMBL/GenBank/DDBJ databases">
        <authorList>
            <person name="Huang P."/>
            <person name="Jiang X."/>
            <person name="Liu X."/>
        </authorList>
    </citation>
    <scope>NUCLEOTIDE SEQUENCE</scope>
    <source>
        <strain evidence="11">852011</strain>
    </source>
</reference>
<evidence type="ECO:0000313" key="10">
    <source>
        <dbReference type="EMBL" id="MEO1755731.1"/>
    </source>
</evidence>
<dbReference type="SUPFAM" id="SSF52943">
    <property type="entry name" value="ATP synthase (F1-ATPase), gamma subunit"/>
    <property type="match status" value="1"/>
</dbReference>
<evidence type="ECO:0000256" key="1">
    <source>
        <dbReference type="ARBA" id="ARBA00003456"/>
    </source>
</evidence>
<dbReference type="InterPro" id="IPR000131">
    <property type="entry name" value="ATP_synth_F1_gsu"/>
</dbReference>
<dbReference type="PRINTS" id="PR00126">
    <property type="entry name" value="ATPASEGAMMA"/>
</dbReference>
<dbReference type="Proteomes" id="UP000509548">
    <property type="component" value="Chromosome 2"/>
</dbReference>
<reference evidence="10 13" key="3">
    <citation type="submission" date="2024-01" db="EMBL/GenBank/DDBJ databases">
        <title>The diversity of rhizobia nodulating Mimosa spp. in eleven states of Brazil covering several biomes is determined by host plant, location, and edaphic factors.</title>
        <authorList>
            <person name="Rouws L."/>
            <person name="Barauna A."/>
            <person name="Beukes C."/>
            <person name="De Faria S.M."/>
            <person name="Gross E."/>
            <person name="Dos Reis Junior F.B."/>
            <person name="Simon M."/>
            <person name="Maluk M."/>
            <person name="Odee D.W."/>
            <person name="Kenicer G."/>
            <person name="Young J.P.W."/>
            <person name="Reis V.M."/>
            <person name="Zilli J."/>
            <person name="James E.K."/>
        </authorList>
    </citation>
    <scope>NUCLEOTIDE SEQUENCE [LARGE SCALE GENOMIC DNA]</scope>
    <source>
        <strain evidence="10 13">JHI1651</strain>
    </source>
</reference>
<evidence type="ECO:0000256" key="5">
    <source>
        <dbReference type="ARBA" id="ARBA00022781"/>
    </source>
</evidence>
<dbReference type="AlphaFoldDB" id="A0A9Q6S4C7"/>
<comment type="similarity">
    <text evidence="3">Belongs to the ATPase gamma chain family.</text>
</comment>
<dbReference type="GO" id="GO:0046933">
    <property type="term" value="F:proton-transporting ATP synthase activity, rotational mechanism"/>
    <property type="evidence" value="ECO:0007669"/>
    <property type="project" value="InterPro"/>
</dbReference>
<keyword evidence="5" id="KW-0375">Hydrogen ion transport</keyword>
<keyword evidence="6" id="KW-0406">Ion transport</keyword>
<accession>A0A9Q6S4C7</accession>
<organism evidence="11 12">
    <name type="scientific">Paraburkholderia caribensis</name>
    <dbReference type="NCBI Taxonomy" id="75105"/>
    <lineage>
        <taxon>Bacteria</taxon>
        <taxon>Pseudomonadati</taxon>
        <taxon>Pseudomonadota</taxon>
        <taxon>Betaproteobacteria</taxon>
        <taxon>Burkholderiales</taxon>
        <taxon>Burkholderiaceae</taxon>
        <taxon>Paraburkholderia</taxon>
    </lineage>
</organism>
<gene>
    <name evidence="11" type="ORF">A9O66_17840</name>
    <name evidence="10" type="ORF">VOI32_17540</name>
</gene>
<evidence type="ECO:0000313" key="12">
    <source>
        <dbReference type="Proteomes" id="UP000509548"/>
    </source>
</evidence>
<keyword evidence="8" id="KW-0139">CF(1)</keyword>
<protein>
    <submittedName>
        <fullName evidence="10">F0F1 ATP synthase subunit gamma</fullName>
    </submittedName>
</protein>
<dbReference type="Gene3D" id="1.10.287.80">
    <property type="entry name" value="ATP synthase, gamma subunit, helix hairpin domain"/>
    <property type="match status" value="1"/>
</dbReference>
<keyword evidence="4" id="KW-0813">Transport</keyword>
<evidence type="ECO:0000313" key="11">
    <source>
        <dbReference type="EMBL" id="QLB64363.1"/>
    </source>
</evidence>
<evidence type="ECO:0000256" key="4">
    <source>
        <dbReference type="ARBA" id="ARBA00022448"/>
    </source>
</evidence>
<dbReference type="Proteomes" id="UP001462961">
    <property type="component" value="Unassembled WGS sequence"/>
</dbReference>
<dbReference type="InterPro" id="IPR035968">
    <property type="entry name" value="ATP_synth_F1_ATPase_gsu"/>
</dbReference>
<dbReference type="RefSeq" id="WP_107201579.1">
    <property type="nucleotide sequence ID" value="NZ_CAJZAQ010000009.1"/>
</dbReference>
<dbReference type="Pfam" id="PF00231">
    <property type="entry name" value="ATP-synt"/>
    <property type="match status" value="1"/>
</dbReference>
<dbReference type="EMBL" id="JAYLVJ010000019">
    <property type="protein sequence ID" value="MEO1755731.1"/>
    <property type="molecule type" value="Genomic_DNA"/>
</dbReference>
<evidence type="ECO:0000256" key="3">
    <source>
        <dbReference type="ARBA" id="ARBA00007681"/>
    </source>
</evidence>
<name>A0A9Q6S4C7_9BURK</name>
<sequence length="296" mass="32086">MTSKLSEIDSRIAAAHQLDAVIGAMRGMAAAREREAQERLAGIRSVAVTVGEAIAMVLAAAPAQSAREPGPRPERAQILIVLCTEQGFVGGFNERLWERVEDFLSHTQAELFIVGTRGMLLADERGKSCVWSAPMASHANDVARTAGAISDAVFARFGDHAVSAVWLMHAVPVSAAHDNIVTRRLVPFDFERFKLASTRPPPVLTLPFDRLLTGLAERYVYVQLCESLMLSFAAENLARMNAMLAASDHVAAKLETLVRESRIVRQDEITSEIVELATTAARTPMQSGAQGASWHG</sequence>
<evidence type="ECO:0000256" key="6">
    <source>
        <dbReference type="ARBA" id="ARBA00023065"/>
    </source>
</evidence>
<comment type="subcellular location">
    <subcellularLocation>
        <location evidence="2">Membrane</location>
        <topology evidence="2">Peripheral membrane protein</topology>
    </subcellularLocation>
</comment>
<evidence type="ECO:0000256" key="7">
    <source>
        <dbReference type="ARBA" id="ARBA00023136"/>
    </source>
</evidence>
<keyword evidence="7" id="KW-0472">Membrane</keyword>
<dbReference type="GO" id="GO:0045259">
    <property type="term" value="C:proton-transporting ATP synthase complex"/>
    <property type="evidence" value="ECO:0007669"/>
    <property type="project" value="UniProtKB-KW"/>
</dbReference>
<evidence type="ECO:0000256" key="8">
    <source>
        <dbReference type="ARBA" id="ARBA00023196"/>
    </source>
</evidence>
<evidence type="ECO:0000256" key="2">
    <source>
        <dbReference type="ARBA" id="ARBA00004170"/>
    </source>
</evidence>
<evidence type="ECO:0000313" key="13">
    <source>
        <dbReference type="Proteomes" id="UP001462961"/>
    </source>
</evidence>
<evidence type="ECO:0000256" key="9">
    <source>
        <dbReference type="ARBA" id="ARBA00023310"/>
    </source>
</evidence>
<reference evidence="11 12" key="1">
    <citation type="journal article" date="2014" name="Genome Announc.">
        <title>Draft Genome Sequence of the Haloacid-Degrading Burkholderia caribensis Strain MBA4.</title>
        <authorList>
            <person name="Pan Y."/>
            <person name="Kong K.F."/>
            <person name="Tsang J.S."/>
        </authorList>
    </citation>
    <scope>NUCLEOTIDE SEQUENCE [LARGE SCALE GENOMIC DNA]</scope>
    <source>
        <strain evidence="11 12">852011</strain>
    </source>
</reference>